<dbReference type="EMBL" id="CP048789">
    <property type="protein sequence ID" value="QJF53363.1"/>
    <property type="molecule type" value="Genomic_DNA"/>
</dbReference>
<dbReference type="NCBIfam" id="NF009941">
    <property type="entry name" value="PRK13404.1"/>
    <property type="match status" value="1"/>
</dbReference>
<gene>
    <name evidence="10" type="primary">hydA</name>
    <name evidence="10" type="ORF">G3256_18940</name>
</gene>
<evidence type="ECO:0000256" key="1">
    <source>
        <dbReference type="ARBA" id="ARBA00001947"/>
    </source>
</evidence>
<geneLocation type="plasmid" evidence="10 11">
    <name>p1</name>
</geneLocation>
<evidence type="ECO:0000256" key="6">
    <source>
        <dbReference type="ARBA" id="ARBA00055040"/>
    </source>
</evidence>
<comment type="PTM">
    <text evidence="8">Carbamylation allows a single lysine to coordinate two divalent metal cations.</text>
</comment>
<evidence type="ECO:0000256" key="5">
    <source>
        <dbReference type="ARBA" id="ARBA00022801"/>
    </source>
</evidence>
<dbReference type="AlphaFoldDB" id="A0A858T0G5"/>
<dbReference type="Gene3D" id="2.30.40.10">
    <property type="entry name" value="Urease, subunit C, domain 1"/>
    <property type="match status" value="1"/>
</dbReference>
<dbReference type="GO" id="GO:0005829">
    <property type="term" value="C:cytosol"/>
    <property type="evidence" value="ECO:0007669"/>
    <property type="project" value="TreeGrafter"/>
</dbReference>
<dbReference type="CDD" id="cd01314">
    <property type="entry name" value="D-HYD"/>
    <property type="match status" value="1"/>
</dbReference>
<name>A0A858T0G5_9RHOB</name>
<dbReference type="GO" id="GO:0016812">
    <property type="term" value="F:hydrolase activity, acting on carbon-nitrogen (but not peptide) bonds, in cyclic amides"/>
    <property type="evidence" value="ECO:0007669"/>
    <property type="project" value="TreeGrafter"/>
</dbReference>
<feature type="modified residue" description="N6-carboxylysine" evidence="8">
    <location>
        <position position="151"/>
    </location>
</feature>
<dbReference type="SUPFAM" id="SSF51338">
    <property type="entry name" value="Composite domain of metallo-dependent hydrolases"/>
    <property type="match status" value="1"/>
</dbReference>
<keyword evidence="4" id="KW-0479">Metal-binding</keyword>
<dbReference type="InterPro" id="IPR011059">
    <property type="entry name" value="Metal-dep_hydrolase_composite"/>
</dbReference>
<dbReference type="KEGG" id="rpon:G3256_18940"/>
<dbReference type="RefSeq" id="WP_169642574.1">
    <property type="nucleotide sequence ID" value="NZ_CP048789.1"/>
</dbReference>
<dbReference type="NCBIfam" id="TIGR02033">
    <property type="entry name" value="D-hydantoinase"/>
    <property type="match status" value="1"/>
</dbReference>
<dbReference type="Pfam" id="PF01979">
    <property type="entry name" value="Amidohydro_1"/>
    <property type="match status" value="1"/>
</dbReference>
<comment type="similarity">
    <text evidence="2">Belongs to the metallo-dependent hydrolases superfamily. Hydantoinase/dihydropyrimidinase family.</text>
</comment>
<keyword evidence="11" id="KW-1185">Reference proteome</keyword>
<evidence type="ECO:0000256" key="8">
    <source>
        <dbReference type="PIRSR" id="PIRSR611778-50"/>
    </source>
</evidence>
<evidence type="ECO:0000256" key="7">
    <source>
        <dbReference type="ARBA" id="ARBA00068457"/>
    </source>
</evidence>
<dbReference type="GO" id="GO:0046872">
    <property type="term" value="F:metal ion binding"/>
    <property type="evidence" value="ECO:0007669"/>
    <property type="project" value="UniProtKB-KW"/>
</dbReference>
<comment type="cofactor">
    <cofactor evidence="1">
        <name>Zn(2+)</name>
        <dbReference type="ChEBI" id="CHEBI:29105"/>
    </cofactor>
</comment>
<keyword evidence="3" id="KW-0597">Phosphoprotein</keyword>
<dbReference type="PANTHER" id="PTHR11647">
    <property type="entry name" value="HYDRANTOINASE/DIHYDROPYRIMIDINASE FAMILY MEMBER"/>
    <property type="match status" value="1"/>
</dbReference>
<evidence type="ECO:0000256" key="3">
    <source>
        <dbReference type="ARBA" id="ARBA00022553"/>
    </source>
</evidence>
<dbReference type="Proteomes" id="UP000503308">
    <property type="component" value="Plasmid p1"/>
</dbReference>
<feature type="domain" description="Amidohydrolase-related" evidence="9">
    <location>
        <begin position="50"/>
        <end position="436"/>
    </location>
</feature>
<accession>A0A858T0G5</accession>
<evidence type="ECO:0000313" key="11">
    <source>
        <dbReference type="Proteomes" id="UP000503308"/>
    </source>
</evidence>
<comment type="function">
    <text evidence="6">Catalyzes the stereospecific hydrolysis of the cyclic amide bond of D-hydantoin derivatives.</text>
</comment>
<evidence type="ECO:0000256" key="2">
    <source>
        <dbReference type="ARBA" id="ARBA00008829"/>
    </source>
</evidence>
<dbReference type="InterPro" id="IPR050378">
    <property type="entry name" value="Metallo-dep_Hydrolases_sf"/>
</dbReference>
<evidence type="ECO:0000259" key="9">
    <source>
        <dbReference type="Pfam" id="PF01979"/>
    </source>
</evidence>
<dbReference type="InterPro" id="IPR032466">
    <property type="entry name" value="Metal_Hydrolase"/>
</dbReference>
<keyword evidence="10" id="KW-0614">Plasmid</keyword>
<dbReference type="FunFam" id="3.20.20.140:FF:000217">
    <property type="entry name" value="Dihydropyrimidinase-related protein 1"/>
    <property type="match status" value="1"/>
</dbReference>
<proteinExistence type="inferred from homology"/>
<dbReference type="InterPro" id="IPR011778">
    <property type="entry name" value="Hydantoinase/dihydroPyrase"/>
</dbReference>
<evidence type="ECO:0000313" key="10">
    <source>
        <dbReference type="EMBL" id="QJF53363.1"/>
    </source>
</evidence>
<organism evidence="10 11">
    <name type="scientific">Roseobacter ponti</name>
    <dbReference type="NCBI Taxonomy" id="1891787"/>
    <lineage>
        <taxon>Bacteria</taxon>
        <taxon>Pseudomonadati</taxon>
        <taxon>Pseudomonadota</taxon>
        <taxon>Alphaproteobacteria</taxon>
        <taxon>Rhodobacterales</taxon>
        <taxon>Roseobacteraceae</taxon>
        <taxon>Roseobacter</taxon>
    </lineage>
</organism>
<reference evidence="10 11" key="1">
    <citation type="submission" date="2020-02" db="EMBL/GenBank/DDBJ databases">
        <title>Genome sequence of Roseobacter ponti.</title>
        <authorList>
            <person name="Hollensteiner J."/>
            <person name="Schneider D."/>
            <person name="Poehlein A."/>
            <person name="Daniel R."/>
        </authorList>
    </citation>
    <scope>NUCLEOTIDE SEQUENCE [LARGE SCALE GENOMIC DNA]</scope>
    <source>
        <strain evidence="10 11">DSM 106830</strain>
        <plasmid evidence="10 11">p1</plasmid>
    </source>
</reference>
<dbReference type="SUPFAM" id="SSF51556">
    <property type="entry name" value="Metallo-dependent hydrolases"/>
    <property type="match status" value="1"/>
</dbReference>
<dbReference type="InterPro" id="IPR006680">
    <property type="entry name" value="Amidohydro-rel"/>
</dbReference>
<dbReference type="PANTHER" id="PTHR11647:SF1">
    <property type="entry name" value="COLLAPSIN RESPONSE MEDIATOR PROTEIN"/>
    <property type="match status" value="1"/>
</dbReference>
<keyword evidence="5 10" id="KW-0378">Hydrolase</keyword>
<dbReference type="Gene3D" id="3.20.20.140">
    <property type="entry name" value="Metal-dependent hydrolases"/>
    <property type="match status" value="1"/>
</dbReference>
<evidence type="ECO:0000256" key="4">
    <source>
        <dbReference type="ARBA" id="ARBA00022723"/>
    </source>
</evidence>
<protein>
    <recommendedName>
        <fullName evidence="7">D-hydantoinase</fullName>
    </recommendedName>
</protein>
<sequence>MTFDTIIRGGEICTTTLRTRADIGIRDGRIAAIDDRLTGAETVIDATGRIVLPGGIETHAHIAQESAAGVMNADDYFSGSVSAAFGGNSSFVPFAAQQRGQSVASVLDTYGARAARSVIDYSWHLIISDPTPEVLTRGLPMAFERGVTSFKVFMTYDLVKVDDRQFLDILTTAGAHGAVTMVHAENDAMVRWMNEKLAAEGKTAPRYHAESRPALAEEEAIHRAVSLAKLAGAPLFVVHVSTPGGAEIIAREKAAGTAVFAETCPHYLAFTAEDLDRPGMEGAKFICSPPLRDTATQEVLWENITAGTFDCVSSDHAPYRFDETGKFINGAEAPYPKIANGMPGIGMRLPWLFSEGVVAGRISLEAFAGLSATSAARVFGLDTKGDLAPGFDADIAIWDPEERWRVTLEDQHDNMDYTPFEGMEITGRPVTVLNRGMPVIRDRVLCAPEGQGRFIARKPLARAI</sequence>